<comment type="subcellular location">
    <subcellularLocation>
        <location evidence="1">Nucleus</location>
    </subcellularLocation>
</comment>
<dbReference type="GO" id="GO:0006351">
    <property type="term" value="P:DNA-templated transcription"/>
    <property type="evidence" value="ECO:0007669"/>
    <property type="project" value="InterPro"/>
</dbReference>
<organism evidence="7 8">
    <name type="scientific">Neoarthrinium moseri</name>
    <dbReference type="NCBI Taxonomy" id="1658444"/>
    <lineage>
        <taxon>Eukaryota</taxon>
        <taxon>Fungi</taxon>
        <taxon>Dikarya</taxon>
        <taxon>Ascomycota</taxon>
        <taxon>Pezizomycotina</taxon>
        <taxon>Sordariomycetes</taxon>
        <taxon>Xylariomycetidae</taxon>
        <taxon>Amphisphaeriales</taxon>
        <taxon>Apiosporaceae</taxon>
        <taxon>Neoarthrinium</taxon>
    </lineage>
</organism>
<keyword evidence="3" id="KW-0805">Transcription regulation</keyword>
<evidence type="ECO:0000256" key="1">
    <source>
        <dbReference type="ARBA" id="ARBA00004123"/>
    </source>
</evidence>
<dbReference type="SMART" id="SM00906">
    <property type="entry name" value="Fungal_trans"/>
    <property type="match status" value="1"/>
</dbReference>
<evidence type="ECO:0000313" key="7">
    <source>
        <dbReference type="EMBL" id="KAI1853878.1"/>
    </source>
</evidence>
<accession>A0A9P9W9V2</accession>
<dbReference type="GO" id="GO:0005634">
    <property type="term" value="C:nucleus"/>
    <property type="evidence" value="ECO:0007669"/>
    <property type="project" value="UniProtKB-SubCell"/>
</dbReference>
<dbReference type="GO" id="GO:0000981">
    <property type="term" value="F:DNA-binding transcription factor activity, RNA polymerase II-specific"/>
    <property type="evidence" value="ECO:0007669"/>
    <property type="project" value="InterPro"/>
</dbReference>
<evidence type="ECO:0000256" key="5">
    <source>
        <dbReference type="ARBA" id="ARBA00023242"/>
    </source>
</evidence>
<keyword evidence="4" id="KW-0804">Transcription</keyword>
<dbReference type="Pfam" id="PF04082">
    <property type="entry name" value="Fungal_trans"/>
    <property type="match status" value="1"/>
</dbReference>
<evidence type="ECO:0000259" key="6">
    <source>
        <dbReference type="SMART" id="SM00906"/>
    </source>
</evidence>
<evidence type="ECO:0000313" key="8">
    <source>
        <dbReference type="Proteomes" id="UP000829685"/>
    </source>
</evidence>
<dbReference type="CDD" id="cd12148">
    <property type="entry name" value="fungal_TF_MHR"/>
    <property type="match status" value="1"/>
</dbReference>
<dbReference type="InterPro" id="IPR007219">
    <property type="entry name" value="XnlR_reg_dom"/>
</dbReference>
<dbReference type="PANTHER" id="PTHR47338">
    <property type="entry name" value="ZN(II)2CYS6 TRANSCRIPTION FACTOR (EUROFUNG)-RELATED"/>
    <property type="match status" value="1"/>
</dbReference>
<reference evidence="7" key="1">
    <citation type="submission" date="2021-03" db="EMBL/GenBank/DDBJ databases">
        <title>Revisited historic fungal species revealed as producer of novel bioactive compounds through whole genome sequencing and comparative genomics.</title>
        <authorList>
            <person name="Vignolle G.A."/>
            <person name="Hochenegger N."/>
            <person name="Mach R.L."/>
            <person name="Mach-Aigner A.R."/>
            <person name="Javad Rahimi M."/>
            <person name="Salim K.A."/>
            <person name="Chan C.M."/>
            <person name="Lim L.B.L."/>
            <person name="Cai F."/>
            <person name="Druzhinina I.S."/>
            <person name="U'Ren J.M."/>
            <person name="Derntl C."/>
        </authorList>
    </citation>
    <scope>NUCLEOTIDE SEQUENCE</scope>
    <source>
        <strain evidence="7">TUCIM 5799</strain>
    </source>
</reference>
<comment type="caution">
    <text evidence="7">The sequence shown here is derived from an EMBL/GenBank/DDBJ whole genome shotgun (WGS) entry which is preliminary data.</text>
</comment>
<gene>
    <name evidence="7" type="ORF">JX265_012563</name>
</gene>
<name>A0A9P9W9V2_9PEZI</name>
<dbReference type="GO" id="GO:0008270">
    <property type="term" value="F:zinc ion binding"/>
    <property type="evidence" value="ECO:0007669"/>
    <property type="project" value="InterPro"/>
</dbReference>
<keyword evidence="8" id="KW-1185">Reference proteome</keyword>
<keyword evidence="2" id="KW-0479">Metal-binding</keyword>
<protein>
    <recommendedName>
        <fullName evidence="6">Xylanolytic transcriptional activator regulatory domain-containing protein</fullName>
    </recommendedName>
</protein>
<dbReference type="AlphaFoldDB" id="A0A9P9W9V2"/>
<dbReference type="InterPro" id="IPR050815">
    <property type="entry name" value="TF_fung"/>
</dbReference>
<dbReference type="PANTHER" id="PTHR47338:SF10">
    <property type="entry name" value="TRANSCRIPTION FACTOR DOMAIN-CONTAINING PROTEIN-RELATED"/>
    <property type="match status" value="1"/>
</dbReference>
<dbReference type="Proteomes" id="UP000829685">
    <property type="component" value="Unassembled WGS sequence"/>
</dbReference>
<evidence type="ECO:0000256" key="3">
    <source>
        <dbReference type="ARBA" id="ARBA00023015"/>
    </source>
</evidence>
<sequence length="490" mass="54869">MSSADMDLSMDIESLFANFTDSGDSLSGATFDWTTSQVSAADWSNPQLPESRDIWTRTSQAPSRSTLPQTLSSMWQDEDISAADLDMLHRNYFNVIYHSFPFLNKARFEAQLAGEQVSHAALSLKNNLEWCERHPENGSLANLDAFQALLCILRYEATDLKLDRAWITLGRAVQLSKMLRLHQMDRGVLRDVLGQNLESDLPPTEDPVLLEERRRSFWALYILESYVRTRTGMKCELADSNAFEVCLPSPGILSNGIDGFQAVPMPLLCDITIDKCPKASSYAGCVLMVQLALRCFDHGRQIENKTENRHFWDNHYSLLKDLDERFAMLKLHLSAKSIQNDPVSFSLYMNLRATEIFFHQAAIVRVEQQGLPILTAAESQKRSQAAAHKIASAVRLNWPGQQAERGTFTLQATFIAWPLVMAMKALAHSLGGSSKGNSDQLSNSISSLRLLLAALDLIEDRDGYWHGCIASVVIGLAQWEESNGLHSLEL</sequence>
<evidence type="ECO:0000256" key="2">
    <source>
        <dbReference type="ARBA" id="ARBA00022723"/>
    </source>
</evidence>
<proteinExistence type="predicted"/>
<dbReference type="EMBL" id="JAFIMR010000055">
    <property type="protein sequence ID" value="KAI1853878.1"/>
    <property type="molecule type" value="Genomic_DNA"/>
</dbReference>
<keyword evidence="5" id="KW-0539">Nucleus</keyword>
<evidence type="ECO:0000256" key="4">
    <source>
        <dbReference type="ARBA" id="ARBA00023163"/>
    </source>
</evidence>
<feature type="domain" description="Xylanolytic transcriptional activator regulatory" evidence="6">
    <location>
        <begin position="165"/>
        <end position="254"/>
    </location>
</feature>
<dbReference type="GO" id="GO:0003677">
    <property type="term" value="F:DNA binding"/>
    <property type="evidence" value="ECO:0007669"/>
    <property type="project" value="InterPro"/>
</dbReference>